<accession>A0A2T0T1R7</accession>
<evidence type="ECO:0000313" key="1">
    <source>
        <dbReference type="EMBL" id="PRY39589.1"/>
    </source>
</evidence>
<name>A0A2T0T1R7_9PSEU</name>
<proteinExistence type="predicted"/>
<dbReference type="Proteomes" id="UP000239494">
    <property type="component" value="Unassembled WGS sequence"/>
</dbReference>
<dbReference type="AlphaFoldDB" id="A0A2T0T1R7"/>
<protein>
    <submittedName>
        <fullName evidence="1">Uncharacterized protein</fullName>
    </submittedName>
</protein>
<sequence length="32" mass="3204">MRPPAAVPVDADLLDTPWAGLAIADAGLVPSC</sequence>
<organism evidence="1 2">
    <name type="scientific">Umezawaea tangerina</name>
    <dbReference type="NCBI Taxonomy" id="84725"/>
    <lineage>
        <taxon>Bacteria</taxon>
        <taxon>Bacillati</taxon>
        <taxon>Actinomycetota</taxon>
        <taxon>Actinomycetes</taxon>
        <taxon>Pseudonocardiales</taxon>
        <taxon>Pseudonocardiaceae</taxon>
        <taxon>Umezawaea</taxon>
    </lineage>
</organism>
<comment type="caution">
    <text evidence="1">The sequence shown here is derived from an EMBL/GenBank/DDBJ whole genome shotgun (WGS) entry which is preliminary data.</text>
</comment>
<keyword evidence="2" id="KW-1185">Reference proteome</keyword>
<dbReference type="EMBL" id="PVTF01000007">
    <property type="protein sequence ID" value="PRY39589.1"/>
    <property type="molecule type" value="Genomic_DNA"/>
</dbReference>
<evidence type="ECO:0000313" key="2">
    <source>
        <dbReference type="Proteomes" id="UP000239494"/>
    </source>
</evidence>
<gene>
    <name evidence="1" type="ORF">CLV43_107173</name>
</gene>
<reference evidence="1 2" key="1">
    <citation type="submission" date="2018-03" db="EMBL/GenBank/DDBJ databases">
        <title>Genomic Encyclopedia of Archaeal and Bacterial Type Strains, Phase II (KMG-II): from individual species to whole genera.</title>
        <authorList>
            <person name="Goeker M."/>
        </authorList>
    </citation>
    <scope>NUCLEOTIDE SEQUENCE [LARGE SCALE GENOMIC DNA]</scope>
    <source>
        <strain evidence="1 2">DSM 44720</strain>
    </source>
</reference>